<feature type="region of interest" description="Disordered" evidence="1">
    <location>
        <begin position="120"/>
        <end position="147"/>
    </location>
</feature>
<dbReference type="Proteomes" id="UP000078542">
    <property type="component" value="Unassembled WGS sequence"/>
</dbReference>
<proteinExistence type="predicted"/>
<reference evidence="2 3" key="1">
    <citation type="submission" date="2016-03" db="EMBL/GenBank/DDBJ databases">
        <title>Cyphomyrmex costatus WGS genome.</title>
        <authorList>
            <person name="Nygaard S."/>
            <person name="Hu H."/>
            <person name="Boomsma J."/>
            <person name="Zhang G."/>
        </authorList>
    </citation>
    <scope>NUCLEOTIDE SEQUENCE [LARGE SCALE GENOMIC DNA]</scope>
    <source>
        <strain evidence="2">MS0001</strain>
        <tissue evidence="2">Whole body</tissue>
    </source>
</reference>
<dbReference type="EMBL" id="KQ978317">
    <property type="protein sequence ID" value="KYM95236.1"/>
    <property type="molecule type" value="Genomic_DNA"/>
</dbReference>
<gene>
    <name evidence="2" type="ORF">ALC62_14147</name>
</gene>
<keyword evidence="3" id="KW-1185">Reference proteome</keyword>
<protein>
    <submittedName>
        <fullName evidence="2">Uncharacterized protein</fullName>
    </submittedName>
</protein>
<name>A0A195C4Y3_9HYME</name>
<evidence type="ECO:0000256" key="1">
    <source>
        <dbReference type="SAM" id="MobiDB-lite"/>
    </source>
</evidence>
<evidence type="ECO:0000313" key="3">
    <source>
        <dbReference type="Proteomes" id="UP000078542"/>
    </source>
</evidence>
<sequence>MLMPYIRNYKCCEGWRAVSPIEKGRRLEVRRGVAERKDDRARKAAGALQEFTRGLVHEHVKVEPGAHRWLQSRMSSTCVNSYAHVCRGHASSDAFDSRFRNDKDSPEITKIPERVRVQTIGGTSNPGAMASFASRSTYPNGSKGHRRNREAFVVPTSSTDTRLASDVLYDHVDPGTLVIAIEAIYLDPRAK</sequence>
<evidence type="ECO:0000313" key="2">
    <source>
        <dbReference type="EMBL" id="KYM95236.1"/>
    </source>
</evidence>
<accession>A0A195C4Y3</accession>
<dbReference type="AlphaFoldDB" id="A0A195C4Y3"/>
<organism evidence="2 3">
    <name type="scientific">Cyphomyrmex costatus</name>
    <dbReference type="NCBI Taxonomy" id="456900"/>
    <lineage>
        <taxon>Eukaryota</taxon>
        <taxon>Metazoa</taxon>
        <taxon>Ecdysozoa</taxon>
        <taxon>Arthropoda</taxon>
        <taxon>Hexapoda</taxon>
        <taxon>Insecta</taxon>
        <taxon>Pterygota</taxon>
        <taxon>Neoptera</taxon>
        <taxon>Endopterygota</taxon>
        <taxon>Hymenoptera</taxon>
        <taxon>Apocrita</taxon>
        <taxon>Aculeata</taxon>
        <taxon>Formicoidea</taxon>
        <taxon>Formicidae</taxon>
        <taxon>Myrmicinae</taxon>
        <taxon>Cyphomyrmex</taxon>
    </lineage>
</organism>